<evidence type="ECO:0000256" key="10">
    <source>
        <dbReference type="ARBA" id="ARBA00022786"/>
    </source>
</evidence>
<name>A0A834LJ14_RHOSS</name>
<dbReference type="EMBL" id="WJXA01000006">
    <property type="protein sequence ID" value="KAF7141477.1"/>
    <property type="molecule type" value="Genomic_DNA"/>
</dbReference>
<feature type="domain" description="RING-type" evidence="16">
    <location>
        <begin position="141"/>
        <end position="348"/>
    </location>
</feature>
<organism evidence="17 18">
    <name type="scientific">Rhododendron simsii</name>
    <name type="common">Sims's rhododendron</name>
    <dbReference type="NCBI Taxonomy" id="118357"/>
    <lineage>
        <taxon>Eukaryota</taxon>
        <taxon>Viridiplantae</taxon>
        <taxon>Streptophyta</taxon>
        <taxon>Embryophyta</taxon>
        <taxon>Tracheophyta</taxon>
        <taxon>Spermatophyta</taxon>
        <taxon>Magnoliopsida</taxon>
        <taxon>eudicotyledons</taxon>
        <taxon>Gunneridae</taxon>
        <taxon>Pentapetalae</taxon>
        <taxon>asterids</taxon>
        <taxon>Ericales</taxon>
        <taxon>Ericaceae</taxon>
        <taxon>Ericoideae</taxon>
        <taxon>Rhodoreae</taxon>
        <taxon>Rhododendron</taxon>
    </lineage>
</organism>
<comment type="cofactor">
    <cofactor evidence="2">
        <name>Zn(2+)</name>
        <dbReference type="ChEBI" id="CHEBI:29105"/>
    </cofactor>
</comment>
<evidence type="ECO:0000256" key="1">
    <source>
        <dbReference type="ARBA" id="ARBA00001798"/>
    </source>
</evidence>
<evidence type="ECO:0000313" key="17">
    <source>
        <dbReference type="EMBL" id="KAF7141477.1"/>
    </source>
</evidence>
<dbReference type="EC" id="2.3.2.31" evidence="5"/>
<dbReference type="SMART" id="SM00647">
    <property type="entry name" value="IBR"/>
    <property type="match status" value="2"/>
</dbReference>
<dbReference type="PROSITE" id="PS51873">
    <property type="entry name" value="TRIAD"/>
    <property type="match status" value="1"/>
</dbReference>
<keyword evidence="9 12" id="KW-0863">Zinc-finger</keyword>
<dbReference type="SUPFAM" id="SSF57850">
    <property type="entry name" value="RING/U-box"/>
    <property type="match status" value="3"/>
</dbReference>
<evidence type="ECO:0000256" key="6">
    <source>
        <dbReference type="ARBA" id="ARBA00022679"/>
    </source>
</evidence>
<dbReference type="GO" id="GO:0016567">
    <property type="term" value="P:protein ubiquitination"/>
    <property type="evidence" value="ECO:0007669"/>
    <property type="project" value="UniProtKB-UniPathway"/>
</dbReference>
<dbReference type="Proteomes" id="UP000626092">
    <property type="component" value="Unassembled WGS sequence"/>
</dbReference>
<feature type="region of interest" description="Disordered" evidence="13">
    <location>
        <begin position="348"/>
        <end position="415"/>
    </location>
</feature>
<feature type="transmembrane region" description="Helical" evidence="14">
    <location>
        <begin position="70"/>
        <end position="87"/>
    </location>
</feature>
<comment type="function">
    <text evidence="3">Might act as an E3 ubiquitin-protein ligase, or as part of E3 complex, which accepts ubiquitin from specific E2 ubiquitin-conjugating enzymes and then transfers it to substrates.</text>
</comment>
<feature type="domain" description="RING-type" evidence="15">
    <location>
        <begin position="145"/>
        <end position="190"/>
    </location>
</feature>
<dbReference type="AlphaFoldDB" id="A0A834LJ14"/>
<dbReference type="GO" id="GO:0061630">
    <property type="term" value="F:ubiquitin protein ligase activity"/>
    <property type="evidence" value="ECO:0007669"/>
    <property type="project" value="UniProtKB-EC"/>
</dbReference>
<evidence type="ECO:0000259" key="15">
    <source>
        <dbReference type="PROSITE" id="PS50089"/>
    </source>
</evidence>
<comment type="catalytic activity">
    <reaction evidence="1">
        <text>[E2 ubiquitin-conjugating enzyme]-S-ubiquitinyl-L-cysteine + [acceptor protein]-L-lysine = [E2 ubiquitin-conjugating enzyme]-L-cysteine + [acceptor protein]-N(6)-ubiquitinyl-L-lysine.</text>
        <dbReference type="EC" id="2.3.2.31"/>
    </reaction>
</comment>
<dbReference type="Pfam" id="PF01485">
    <property type="entry name" value="IBR"/>
    <property type="match status" value="2"/>
</dbReference>
<dbReference type="InterPro" id="IPR001841">
    <property type="entry name" value="Znf_RING"/>
</dbReference>
<keyword evidence="18" id="KW-1185">Reference proteome</keyword>
<dbReference type="CDD" id="cd22582">
    <property type="entry name" value="BRcat_RBR_unk"/>
    <property type="match status" value="1"/>
</dbReference>
<evidence type="ECO:0000256" key="2">
    <source>
        <dbReference type="ARBA" id="ARBA00001947"/>
    </source>
</evidence>
<keyword evidence="14" id="KW-0812">Transmembrane</keyword>
<protein>
    <recommendedName>
        <fullName evidence="5">RBR-type E3 ubiquitin transferase</fullName>
        <ecNumber evidence="5">2.3.2.31</ecNumber>
    </recommendedName>
</protein>
<dbReference type="Gene3D" id="3.30.40.10">
    <property type="entry name" value="Zinc/RING finger domain, C3HC4 (zinc finger)"/>
    <property type="match status" value="1"/>
</dbReference>
<keyword evidence="11" id="KW-0862">Zinc</keyword>
<keyword evidence="14" id="KW-0472">Membrane</keyword>
<sequence>MFSGLIPGLNSVDWPDNEVLSPQVAAILTSLLNLPSHKFLSTEAFSATNATLFAQSLCFSRRERSECRSFVLLIYFCIFIMIVVLAWSSGKEESDGEGEIAAEVAGESPETDDPPGSMRVFRNALFNANGSIVLPESYDPSQSFCRICFEEKQNWRMFRSENCSHSFCYDCTSKHIEAKVQDNVTVICCPEIGCKAELGFEACRNILSKDVIVRWDECLCMLLIPESHKVYCPFKDCSAMLVNDTGTTIGETECPSCRRLICAKCHVPWHTEFTCQEFEWLGVEGEGREDMFVEELAKKKSWRKCPNCNMYVEKTEGCLHITCRCGYEFCYMCGSKWDKSHMGCRRGQESETSRNLPSPSPSPSRASSSSSIEFNFFVNPQSDPILVPPPPPPPPPVDDGEFRRPLSSFLSFNRP</sequence>
<accession>A0A834LJ14</accession>
<dbReference type="PROSITE" id="PS50089">
    <property type="entry name" value="ZF_RING_2"/>
    <property type="match status" value="1"/>
</dbReference>
<evidence type="ECO:0000256" key="4">
    <source>
        <dbReference type="ARBA" id="ARBA00005884"/>
    </source>
</evidence>
<comment type="similarity">
    <text evidence="4">Belongs to the RBR family. Ariadne subfamily.</text>
</comment>
<evidence type="ECO:0000259" key="16">
    <source>
        <dbReference type="PROSITE" id="PS51873"/>
    </source>
</evidence>
<dbReference type="InterPro" id="IPR002867">
    <property type="entry name" value="IBR_dom"/>
</dbReference>
<keyword evidence="14" id="KW-1133">Transmembrane helix</keyword>
<evidence type="ECO:0000256" key="9">
    <source>
        <dbReference type="ARBA" id="ARBA00022771"/>
    </source>
</evidence>
<keyword evidence="7" id="KW-0479">Metal-binding</keyword>
<dbReference type="InterPro" id="IPR044066">
    <property type="entry name" value="TRIAD_supradom"/>
</dbReference>
<evidence type="ECO:0000256" key="8">
    <source>
        <dbReference type="ARBA" id="ARBA00022737"/>
    </source>
</evidence>
<dbReference type="FunFam" id="3.30.40.10:FF:000230">
    <property type="entry name" value="RBR-type E3 ubiquitin transferase"/>
    <property type="match status" value="1"/>
</dbReference>
<reference evidence="17" key="1">
    <citation type="submission" date="2019-11" db="EMBL/GenBank/DDBJ databases">
        <authorList>
            <person name="Liu Y."/>
            <person name="Hou J."/>
            <person name="Li T.-Q."/>
            <person name="Guan C.-H."/>
            <person name="Wu X."/>
            <person name="Wu H.-Z."/>
            <person name="Ling F."/>
            <person name="Zhang R."/>
            <person name="Shi X.-G."/>
            <person name="Ren J.-P."/>
            <person name="Chen E.-F."/>
            <person name="Sun J.-M."/>
        </authorList>
    </citation>
    <scope>NUCLEOTIDE SEQUENCE</scope>
    <source>
        <strain evidence="17">Adult_tree_wgs_1</strain>
        <tissue evidence="17">Leaves</tissue>
    </source>
</reference>
<proteinExistence type="inferred from homology"/>
<keyword evidence="10" id="KW-0833">Ubl conjugation pathway</keyword>
<dbReference type="GO" id="GO:0008270">
    <property type="term" value="F:zinc ion binding"/>
    <property type="evidence" value="ECO:0007669"/>
    <property type="project" value="UniProtKB-KW"/>
</dbReference>
<comment type="caution">
    <text evidence="17">The sequence shown here is derived from an EMBL/GenBank/DDBJ whole genome shotgun (WGS) entry which is preliminary data.</text>
</comment>
<dbReference type="OrthoDB" id="10009520at2759"/>
<evidence type="ECO:0000313" key="18">
    <source>
        <dbReference type="Proteomes" id="UP000626092"/>
    </source>
</evidence>
<evidence type="ECO:0000256" key="14">
    <source>
        <dbReference type="SAM" id="Phobius"/>
    </source>
</evidence>
<evidence type="ECO:0000256" key="11">
    <source>
        <dbReference type="ARBA" id="ARBA00022833"/>
    </source>
</evidence>
<dbReference type="UniPathway" id="UPA00143"/>
<gene>
    <name evidence="17" type="ORF">RHSIM_Rhsim06G0067700</name>
</gene>
<evidence type="ECO:0000256" key="3">
    <source>
        <dbReference type="ARBA" id="ARBA00003976"/>
    </source>
</evidence>
<feature type="compositionally biased region" description="Pro residues" evidence="13">
    <location>
        <begin position="386"/>
        <end position="397"/>
    </location>
</feature>
<dbReference type="InterPro" id="IPR013083">
    <property type="entry name" value="Znf_RING/FYVE/PHD"/>
</dbReference>
<evidence type="ECO:0000256" key="7">
    <source>
        <dbReference type="ARBA" id="ARBA00022723"/>
    </source>
</evidence>
<keyword evidence="6" id="KW-0808">Transferase</keyword>
<evidence type="ECO:0000256" key="13">
    <source>
        <dbReference type="SAM" id="MobiDB-lite"/>
    </source>
</evidence>
<dbReference type="CDD" id="cd22584">
    <property type="entry name" value="Rcat_RBR_unk"/>
    <property type="match status" value="1"/>
</dbReference>
<dbReference type="PANTHER" id="PTHR11685">
    <property type="entry name" value="RBR FAMILY RING FINGER AND IBR DOMAIN-CONTAINING"/>
    <property type="match status" value="1"/>
</dbReference>
<keyword evidence="8" id="KW-0677">Repeat</keyword>
<dbReference type="InterPro" id="IPR031127">
    <property type="entry name" value="E3_UB_ligase_RBR"/>
</dbReference>
<evidence type="ECO:0000256" key="5">
    <source>
        <dbReference type="ARBA" id="ARBA00012251"/>
    </source>
</evidence>
<dbReference type="Gene3D" id="1.20.120.1750">
    <property type="match status" value="1"/>
</dbReference>
<evidence type="ECO:0000256" key="12">
    <source>
        <dbReference type="PROSITE-ProRule" id="PRU00175"/>
    </source>
</evidence>